<organism evidence="2 3">
    <name type="scientific">Reticulomyxa filosa</name>
    <dbReference type="NCBI Taxonomy" id="46433"/>
    <lineage>
        <taxon>Eukaryota</taxon>
        <taxon>Sar</taxon>
        <taxon>Rhizaria</taxon>
        <taxon>Retaria</taxon>
        <taxon>Foraminifera</taxon>
        <taxon>Monothalamids</taxon>
        <taxon>Reticulomyxidae</taxon>
        <taxon>Reticulomyxa</taxon>
    </lineage>
</organism>
<feature type="region of interest" description="Disordered" evidence="1">
    <location>
        <begin position="29"/>
        <end position="80"/>
    </location>
</feature>
<accession>X6N248</accession>
<dbReference type="AlphaFoldDB" id="X6N248"/>
<evidence type="ECO:0000313" key="2">
    <source>
        <dbReference type="EMBL" id="ETO20166.1"/>
    </source>
</evidence>
<evidence type="ECO:0000313" key="3">
    <source>
        <dbReference type="Proteomes" id="UP000023152"/>
    </source>
</evidence>
<gene>
    <name evidence="2" type="ORF">RFI_17052</name>
</gene>
<evidence type="ECO:0000256" key="1">
    <source>
        <dbReference type="SAM" id="MobiDB-lite"/>
    </source>
</evidence>
<sequence>MQAKSKEKEKTTPGSFLKWFPFDSVKRLVSSQSHSQSQSRPQSQSQSTNSRPYLYSQRSRWNSVDDPNDNDWSEYSKDDRTCSTLESESKTYNASMANNSLTNANDFTADSGHNDSIDPFTSNPSSNSNHGIPIEVFGLFVDYFDSLLECILLPQIAPYYFRTNPVLIFGMISSTRAMDYVSGKKQGTNTKPGTCLFRFSRKKGSALVLVCAHQKEDQSLHTAQHKIELVKSKDKVLFEIFQSDANVLEDSLYSIVRNMKEFQSLFYFNAKGKPDVVPKSKVLDLLRPHNIR</sequence>
<dbReference type="EMBL" id="ASPP01012863">
    <property type="protein sequence ID" value="ETO20166.1"/>
    <property type="molecule type" value="Genomic_DNA"/>
</dbReference>
<reference evidence="2 3" key="1">
    <citation type="journal article" date="2013" name="Curr. Biol.">
        <title>The Genome of the Foraminiferan Reticulomyxa filosa.</title>
        <authorList>
            <person name="Glockner G."/>
            <person name="Hulsmann N."/>
            <person name="Schleicher M."/>
            <person name="Noegel A.A."/>
            <person name="Eichinger L."/>
            <person name="Gallinger C."/>
            <person name="Pawlowski J."/>
            <person name="Sierra R."/>
            <person name="Euteneuer U."/>
            <person name="Pillet L."/>
            <person name="Moustafa A."/>
            <person name="Platzer M."/>
            <person name="Groth M."/>
            <person name="Szafranski K."/>
            <person name="Schliwa M."/>
        </authorList>
    </citation>
    <scope>NUCLEOTIDE SEQUENCE [LARGE SCALE GENOMIC DNA]</scope>
</reference>
<name>X6N248_RETFI</name>
<feature type="compositionally biased region" description="Low complexity" evidence="1">
    <location>
        <begin position="30"/>
        <end position="47"/>
    </location>
</feature>
<dbReference type="Proteomes" id="UP000023152">
    <property type="component" value="Unassembled WGS sequence"/>
</dbReference>
<keyword evidence="3" id="KW-1185">Reference proteome</keyword>
<protein>
    <submittedName>
        <fullName evidence="2">Uncharacterized protein</fullName>
    </submittedName>
</protein>
<feature type="compositionally biased region" description="Polar residues" evidence="1">
    <location>
        <begin position="48"/>
        <end position="62"/>
    </location>
</feature>
<proteinExistence type="predicted"/>
<comment type="caution">
    <text evidence="2">The sequence shown here is derived from an EMBL/GenBank/DDBJ whole genome shotgun (WGS) entry which is preliminary data.</text>
</comment>